<dbReference type="Proteomes" id="UP000051181">
    <property type="component" value="Unassembled WGS sequence"/>
</dbReference>
<dbReference type="EMBL" id="AZCN01000004">
    <property type="protein sequence ID" value="KRK19052.1"/>
    <property type="molecule type" value="Genomic_DNA"/>
</dbReference>
<accession>A0A0R1FBF6</accession>
<comment type="caution">
    <text evidence="16">The sequence shown here is derived from an EMBL/GenBank/DDBJ whole genome shotgun (WGS) entry which is preliminary data.</text>
</comment>
<dbReference type="PANTHER" id="PTHR12213">
    <property type="entry name" value="CORRINOID ADENOSYLTRANSFERASE"/>
    <property type="match status" value="1"/>
</dbReference>
<dbReference type="NCBIfam" id="TIGR00636">
    <property type="entry name" value="PduO_Nterm"/>
    <property type="match status" value="1"/>
</dbReference>
<comment type="similarity">
    <text evidence="2 14">Belongs to the Cob(I)alamin adenosyltransferase family.</text>
</comment>
<dbReference type="RefSeq" id="WP_003677112.1">
    <property type="nucleotide sequence ID" value="NZ_AZCN01000004.1"/>
</dbReference>
<evidence type="ECO:0000313" key="17">
    <source>
        <dbReference type="Proteomes" id="UP000051181"/>
    </source>
</evidence>
<dbReference type="PATRIC" id="fig|913848.6.peg.1535"/>
<dbReference type="EC" id="2.5.1.17" evidence="3 14"/>
<evidence type="ECO:0000313" key="16">
    <source>
        <dbReference type="EMBL" id="KRK19052.1"/>
    </source>
</evidence>
<evidence type="ECO:0000256" key="3">
    <source>
        <dbReference type="ARBA" id="ARBA00012454"/>
    </source>
</evidence>
<evidence type="ECO:0000256" key="8">
    <source>
        <dbReference type="ARBA" id="ARBA00022840"/>
    </source>
</evidence>
<evidence type="ECO:0000256" key="2">
    <source>
        <dbReference type="ARBA" id="ARBA00007487"/>
    </source>
</evidence>
<gene>
    <name evidence="16" type="ORF">FD22_GL001496</name>
</gene>
<evidence type="ECO:0000256" key="1">
    <source>
        <dbReference type="ARBA" id="ARBA00005121"/>
    </source>
</evidence>
<proteinExistence type="inferred from homology"/>
<dbReference type="GeneID" id="65916466"/>
<name>A0A0R1FBF6_9LACO</name>
<dbReference type="InterPro" id="IPR029499">
    <property type="entry name" value="PduO-typ"/>
</dbReference>
<evidence type="ECO:0000256" key="11">
    <source>
        <dbReference type="ARBA" id="ARBA00033354"/>
    </source>
</evidence>
<evidence type="ECO:0000256" key="6">
    <source>
        <dbReference type="ARBA" id="ARBA00022679"/>
    </source>
</evidence>
<dbReference type="UniPathway" id="UPA00148">
    <property type="reaction ID" value="UER00233"/>
</dbReference>
<evidence type="ECO:0000256" key="7">
    <source>
        <dbReference type="ARBA" id="ARBA00022741"/>
    </source>
</evidence>
<evidence type="ECO:0000256" key="13">
    <source>
        <dbReference type="ARBA" id="ARBA00048692"/>
    </source>
</evidence>
<dbReference type="PANTHER" id="PTHR12213:SF0">
    <property type="entry name" value="CORRINOID ADENOSYLTRANSFERASE MMAB"/>
    <property type="match status" value="1"/>
</dbReference>
<dbReference type="AlphaFoldDB" id="A0A0R1FBF6"/>
<evidence type="ECO:0000256" key="12">
    <source>
        <dbReference type="ARBA" id="ARBA00048555"/>
    </source>
</evidence>
<comment type="catalytic activity">
    <reaction evidence="12 14">
        <text>2 cob(II)yrinate a,c diamide + reduced [electron-transfer flavoprotein] + 2 ATP = 2 adenosylcob(III)yrinate a,c-diamide + 2 triphosphate + oxidized [electron-transfer flavoprotein] + 3 H(+)</text>
        <dbReference type="Rhea" id="RHEA:11528"/>
        <dbReference type="Rhea" id="RHEA-COMP:10685"/>
        <dbReference type="Rhea" id="RHEA-COMP:10686"/>
        <dbReference type="ChEBI" id="CHEBI:15378"/>
        <dbReference type="ChEBI" id="CHEBI:18036"/>
        <dbReference type="ChEBI" id="CHEBI:30616"/>
        <dbReference type="ChEBI" id="CHEBI:57692"/>
        <dbReference type="ChEBI" id="CHEBI:58307"/>
        <dbReference type="ChEBI" id="CHEBI:58503"/>
        <dbReference type="ChEBI" id="CHEBI:58537"/>
        <dbReference type="EC" id="2.5.1.17"/>
    </reaction>
</comment>
<keyword evidence="7 14" id="KW-0547">Nucleotide-binding</keyword>
<organism evidence="16 17">
    <name type="scientific">Loigolactobacillus coryniformis subsp. coryniformis KCTC 3167 = DSM 20001</name>
    <dbReference type="NCBI Taxonomy" id="913848"/>
    <lineage>
        <taxon>Bacteria</taxon>
        <taxon>Bacillati</taxon>
        <taxon>Bacillota</taxon>
        <taxon>Bacilli</taxon>
        <taxon>Lactobacillales</taxon>
        <taxon>Lactobacillaceae</taxon>
        <taxon>Loigolactobacillus</taxon>
    </lineage>
</organism>
<sequence>MAIYTKTGDKGNTSLFDGGRVKKYDLRVETYGTFDECNAQISVAEKYCQISENKELLKQIEYKMFFLQGEIATQDTDKFYGKSQRIEAEDIHLLERTIDKYTDELPAVDSFILPGMSLAGAQLHVCRTLCRRAERRLVQLSETIKFRPEVEQYANRLSDFMYILARAEDHYAQQQKLVDEVVKRYCKAIESK</sequence>
<comment type="pathway">
    <text evidence="1 14">Cofactor biosynthesis; adenosylcobalamin biosynthesis; adenosylcobalamin from cob(II)yrinate a,c-diamide: step 2/7.</text>
</comment>
<keyword evidence="8 14" id="KW-0067">ATP-binding</keyword>
<evidence type="ECO:0000256" key="9">
    <source>
        <dbReference type="ARBA" id="ARBA00031529"/>
    </source>
</evidence>
<evidence type="ECO:0000256" key="5">
    <source>
        <dbReference type="ARBA" id="ARBA00022573"/>
    </source>
</evidence>
<dbReference type="GO" id="GO:0009236">
    <property type="term" value="P:cobalamin biosynthetic process"/>
    <property type="evidence" value="ECO:0007669"/>
    <property type="project" value="UniProtKB-UniRule"/>
</dbReference>
<evidence type="ECO:0000256" key="14">
    <source>
        <dbReference type="RuleBase" id="RU366026"/>
    </source>
</evidence>
<evidence type="ECO:0000256" key="4">
    <source>
        <dbReference type="ARBA" id="ARBA00020963"/>
    </source>
</evidence>
<keyword evidence="6 14" id="KW-0808">Transferase</keyword>
<dbReference type="eggNOG" id="COG2096">
    <property type="taxonomic scope" value="Bacteria"/>
</dbReference>
<dbReference type="SUPFAM" id="SSF89028">
    <property type="entry name" value="Cobalamin adenosyltransferase-like"/>
    <property type="match status" value="1"/>
</dbReference>
<protein>
    <recommendedName>
        <fullName evidence="4 14">Corrinoid adenosyltransferase</fullName>
        <ecNumber evidence="3 14">2.5.1.17</ecNumber>
    </recommendedName>
    <alternativeName>
        <fullName evidence="9 14">Cob(II)alamin adenosyltransferase</fullName>
    </alternativeName>
    <alternativeName>
        <fullName evidence="11 14">Cob(II)yrinic acid a,c-diamide adenosyltransferase</fullName>
    </alternativeName>
    <alternativeName>
        <fullName evidence="10 14">Cobinamide/cobalamin adenosyltransferase</fullName>
    </alternativeName>
</protein>
<comment type="catalytic activity">
    <reaction evidence="13 14">
        <text>2 cob(II)alamin + reduced [electron-transfer flavoprotein] + 2 ATP = 2 adenosylcob(III)alamin + 2 triphosphate + oxidized [electron-transfer flavoprotein] + 3 H(+)</text>
        <dbReference type="Rhea" id="RHEA:28671"/>
        <dbReference type="Rhea" id="RHEA-COMP:10685"/>
        <dbReference type="Rhea" id="RHEA-COMP:10686"/>
        <dbReference type="ChEBI" id="CHEBI:15378"/>
        <dbReference type="ChEBI" id="CHEBI:16304"/>
        <dbReference type="ChEBI" id="CHEBI:18036"/>
        <dbReference type="ChEBI" id="CHEBI:18408"/>
        <dbReference type="ChEBI" id="CHEBI:30616"/>
        <dbReference type="ChEBI" id="CHEBI:57692"/>
        <dbReference type="ChEBI" id="CHEBI:58307"/>
        <dbReference type="EC" id="2.5.1.17"/>
    </reaction>
</comment>
<reference evidence="16 17" key="1">
    <citation type="journal article" date="2015" name="Genome Announc.">
        <title>Expanding the biotechnology potential of lactobacilli through comparative genomics of 213 strains and associated genera.</title>
        <authorList>
            <person name="Sun Z."/>
            <person name="Harris H.M."/>
            <person name="McCann A."/>
            <person name="Guo C."/>
            <person name="Argimon S."/>
            <person name="Zhang W."/>
            <person name="Yang X."/>
            <person name="Jeffery I.B."/>
            <person name="Cooney J.C."/>
            <person name="Kagawa T.F."/>
            <person name="Liu W."/>
            <person name="Song Y."/>
            <person name="Salvetti E."/>
            <person name="Wrobel A."/>
            <person name="Rasinkangas P."/>
            <person name="Parkhill J."/>
            <person name="Rea M.C."/>
            <person name="O'Sullivan O."/>
            <person name="Ritari J."/>
            <person name="Douillard F.P."/>
            <person name="Paul Ross R."/>
            <person name="Yang R."/>
            <person name="Briner A.E."/>
            <person name="Felis G.E."/>
            <person name="de Vos W.M."/>
            <person name="Barrangou R."/>
            <person name="Klaenhammer T.R."/>
            <person name="Caufield P.W."/>
            <person name="Cui Y."/>
            <person name="Zhang H."/>
            <person name="O'Toole P.W."/>
        </authorList>
    </citation>
    <scope>NUCLEOTIDE SEQUENCE [LARGE SCALE GENOMIC DNA]</scope>
    <source>
        <strain evidence="16 17">DSM 20001</strain>
    </source>
</reference>
<dbReference type="GO" id="GO:0005524">
    <property type="term" value="F:ATP binding"/>
    <property type="evidence" value="ECO:0007669"/>
    <property type="project" value="UniProtKB-UniRule"/>
</dbReference>
<evidence type="ECO:0000259" key="15">
    <source>
        <dbReference type="Pfam" id="PF01923"/>
    </source>
</evidence>
<dbReference type="Gene3D" id="1.20.1200.10">
    <property type="entry name" value="Cobalamin adenosyltransferase-like"/>
    <property type="match status" value="1"/>
</dbReference>
<dbReference type="InterPro" id="IPR036451">
    <property type="entry name" value="CblAdoTrfase-like_sf"/>
</dbReference>
<feature type="domain" description="Cobalamin adenosyltransferase-like" evidence="15">
    <location>
        <begin position="3"/>
        <end position="167"/>
    </location>
</feature>
<dbReference type="GO" id="GO:0008817">
    <property type="term" value="F:corrinoid adenosyltransferase activity"/>
    <property type="evidence" value="ECO:0007669"/>
    <property type="project" value="UniProtKB-UniRule"/>
</dbReference>
<dbReference type="InterPro" id="IPR016030">
    <property type="entry name" value="CblAdoTrfase-like"/>
</dbReference>
<evidence type="ECO:0000256" key="10">
    <source>
        <dbReference type="ARBA" id="ARBA00033334"/>
    </source>
</evidence>
<keyword evidence="5 14" id="KW-0169">Cobalamin biosynthesis</keyword>
<dbReference type="Pfam" id="PF01923">
    <property type="entry name" value="Cob_adeno_trans"/>
    <property type="match status" value="1"/>
</dbReference>